<protein>
    <submittedName>
        <fullName evidence="4">Acetyltransferase</fullName>
        <ecNumber evidence="4">2.3.1.-</ecNumber>
    </submittedName>
</protein>
<organism evidence="4 5">
    <name type="scientific">Paeniglutamicibacter kerguelensis</name>
    <dbReference type="NCBI Taxonomy" id="254788"/>
    <lineage>
        <taxon>Bacteria</taxon>
        <taxon>Bacillati</taxon>
        <taxon>Actinomycetota</taxon>
        <taxon>Actinomycetes</taxon>
        <taxon>Micrococcales</taxon>
        <taxon>Micrococcaceae</taxon>
        <taxon>Paeniglutamicibacter</taxon>
    </lineage>
</organism>
<dbReference type="RefSeq" id="WP_209996863.1">
    <property type="nucleotide sequence ID" value="NZ_BAAAJY010000003.1"/>
</dbReference>
<evidence type="ECO:0000256" key="1">
    <source>
        <dbReference type="ARBA" id="ARBA00022679"/>
    </source>
</evidence>
<dbReference type="Proteomes" id="UP001296993">
    <property type="component" value="Unassembled WGS sequence"/>
</dbReference>
<proteinExistence type="predicted"/>
<dbReference type="Gene3D" id="3.40.630.30">
    <property type="match status" value="1"/>
</dbReference>
<dbReference type="Pfam" id="PF13508">
    <property type="entry name" value="Acetyltransf_7"/>
    <property type="match status" value="1"/>
</dbReference>
<feature type="domain" description="N-acetyltransferase" evidence="3">
    <location>
        <begin position="8"/>
        <end position="152"/>
    </location>
</feature>
<sequence>MTKNTSELTIRPTNGPSEYPELVEIWRSAVRATHDFLEKTDFERIEISLAPSYFPAVTLIVAERDGRPLGFAGIAGGNLEMLFVLNEVRGSGLGSALLAEAIANHGVTMVDVNEQNAGAHGFYLSRGFREIGRSPLDSDGRPYPILHLQLLA</sequence>
<evidence type="ECO:0000256" key="2">
    <source>
        <dbReference type="ARBA" id="ARBA00023315"/>
    </source>
</evidence>
<name>A0ABS4XBP7_9MICC</name>
<dbReference type="EMBL" id="JAGIOF010000001">
    <property type="protein sequence ID" value="MBP2385885.1"/>
    <property type="molecule type" value="Genomic_DNA"/>
</dbReference>
<dbReference type="EC" id="2.3.1.-" evidence="4"/>
<dbReference type="SUPFAM" id="SSF55729">
    <property type="entry name" value="Acyl-CoA N-acyltransferases (Nat)"/>
    <property type="match status" value="1"/>
</dbReference>
<evidence type="ECO:0000313" key="5">
    <source>
        <dbReference type="Proteomes" id="UP001296993"/>
    </source>
</evidence>
<reference evidence="4 5" key="1">
    <citation type="submission" date="2021-03" db="EMBL/GenBank/DDBJ databases">
        <title>Sequencing the genomes of 1000 actinobacteria strains.</title>
        <authorList>
            <person name="Klenk H.-P."/>
        </authorList>
    </citation>
    <scope>NUCLEOTIDE SEQUENCE [LARGE SCALE GENOMIC DNA]</scope>
    <source>
        <strain evidence="4 5">DSM 15797</strain>
    </source>
</reference>
<dbReference type="PROSITE" id="PS51186">
    <property type="entry name" value="GNAT"/>
    <property type="match status" value="1"/>
</dbReference>
<keyword evidence="1 4" id="KW-0808">Transferase</keyword>
<dbReference type="CDD" id="cd04301">
    <property type="entry name" value="NAT_SF"/>
    <property type="match status" value="1"/>
</dbReference>
<dbReference type="GO" id="GO:0016746">
    <property type="term" value="F:acyltransferase activity"/>
    <property type="evidence" value="ECO:0007669"/>
    <property type="project" value="UniProtKB-KW"/>
</dbReference>
<evidence type="ECO:0000313" key="4">
    <source>
        <dbReference type="EMBL" id="MBP2385885.1"/>
    </source>
</evidence>
<dbReference type="PANTHER" id="PTHR43800">
    <property type="entry name" value="PEPTIDYL-LYSINE N-ACETYLTRANSFERASE YJAB"/>
    <property type="match status" value="1"/>
</dbReference>
<keyword evidence="5" id="KW-1185">Reference proteome</keyword>
<gene>
    <name evidence="4" type="ORF">JOF47_001396</name>
</gene>
<comment type="caution">
    <text evidence="4">The sequence shown here is derived from an EMBL/GenBank/DDBJ whole genome shotgun (WGS) entry which is preliminary data.</text>
</comment>
<dbReference type="InterPro" id="IPR000182">
    <property type="entry name" value="GNAT_dom"/>
</dbReference>
<keyword evidence="2 4" id="KW-0012">Acyltransferase</keyword>
<accession>A0ABS4XBP7</accession>
<dbReference type="InterPro" id="IPR016181">
    <property type="entry name" value="Acyl_CoA_acyltransferase"/>
</dbReference>
<dbReference type="PANTHER" id="PTHR43800:SF1">
    <property type="entry name" value="PEPTIDYL-LYSINE N-ACETYLTRANSFERASE YJAB"/>
    <property type="match status" value="1"/>
</dbReference>
<evidence type="ECO:0000259" key="3">
    <source>
        <dbReference type="PROSITE" id="PS51186"/>
    </source>
</evidence>